<dbReference type="Pfam" id="PF00892">
    <property type="entry name" value="EamA"/>
    <property type="match status" value="2"/>
</dbReference>
<dbReference type="InterPro" id="IPR050638">
    <property type="entry name" value="AA-Vitamin_Transporters"/>
</dbReference>
<gene>
    <name evidence="8" type="ORF">HNR73_006979</name>
</gene>
<feature type="domain" description="EamA" evidence="7">
    <location>
        <begin position="157"/>
        <end position="291"/>
    </location>
</feature>
<feature type="transmembrane region" description="Helical" evidence="6">
    <location>
        <begin position="12"/>
        <end position="32"/>
    </location>
</feature>
<feature type="transmembrane region" description="Helical" evidence="6">
    <location>
        <begin position="158"/>
        <end position="175"/>
    </location>
</feature>
<dbReference type="RefSeq" id="WP_184792179.1">
    <property type="nucleotide sequence ID" value="NZ_BONT01000027.1"/>
</dbReference>
<proteinExistence type="inferred from homology"/>
<dbReference type="EMBL" id="JACHGT010000020">
    <property type="protein sequence ID" value="MBB6039088.1"/>
    <property type="molecule type" value="Genomic_DNA"/>
</dbReference>
<dbReference type="GO" id="GO:0016020">
    <property type="term" value="C:membrane"/>
    <property type="evidence" value="ECO:0007669"/>
    <property type="project" value="UniProtKB-SubCell"/>
</dbReference>
<evidence type="ECO:0000256" key="2">
    <source>
        <dbReference type="ARBA" id="ARBA00007362"/>
    </source>
</evidence>
<organism evidence="8 9">
    <name type="scientific">Phytomonospora endophytica</name>
    <dbReference type="NCBI Taxonomy" id="714109"/>
    <lineage>
        <taxon>Bacteria</taxon>
        <taxon>Bacillati</taxon>
        <taxon>Actinomycetota</taxon>
        <taxon>Actinomycetes</taxon>
        <taxon>Micromonosporales</taxon>
        <taxon>Micromonosporaceae</taxon>
        <taxon>Phytomonospora</taxon>
    </lineage>
</organism>
<evidence type="ECO:0000256" key="4">
    <source>
        <dbReference type="ARBA" id="ARBA00022989"/>
    </source>
</evidence>
<keyword evidence="9" id="KW-1185">Reference proteome</keyword>
<dbReference type="Proteomes" id="UP000548476">
    <property type="component" value="Unassembled WGS sequence"/>
</dbReference>
<dbReference type="AlphaFoldDB" id="A0A841FZF0"/>
<evidence type="ECO:0000256" key="3">
    <source>
        <dbReference type="ARBA" id="ARBA00022692"/>
    </source>
</evidence>
<evidence type="ECO:0000313" key="8">
    <source>
        <dbReference type="EMBL" id="MBB6039088.1"/>
    </source>
</evidence>
<evidence type="ECO:0000259" key="7">
    <source>
        <dbReference type="Pfam" id="PF00892"/>
    </source>
</evidence>
<dbReference type="InterPro" id="IPR037185">
    <property type="entry name" value="EmrE-like"/>
</dbReference>
<feature type="transmembrane region" description="Helical" evidence="6">
    <location>
        <begin position="217"/>
        <end position="237"/>
    </location>
</feature>
<feature type="transmembrane region" description="Helical" evidence="6">
    <location>
        <begin position="44"/>
        <end position="64"/>
    </location>
</feature>
<feature type="transmembrane region" description="Helical" evidence="6">
    <location>
        <begin position="76"/>
        <end position="97"/>
    </location>
</feature>
<feature type="transmembrane region" description="Helical" evidence="6">
    <location>
        <begin position="103"/>
        <end position="124"/>
    </location>
</feature>
<dbReference type="NCBIfam" id="NF008432">
    <property type="entry name" value="PRK11272.1"/>
    <property type="match status" value="1"/>
</dbReference>
<keyword evidence="5 6" id="KW-0472">Membrane</keyword>
<evidence type="ECO:0000256" key="6">
    <source>
        <dbReference type="SAM" id="Phobius"/>
    </source>
</evidence>
<sequence length="309" mass="32610">MSTATAPKTSALTPTVIFCLISVYIVWGSTYLAIDYTLETMPPLVMTGMRFLAAGLILVTFLLFRGHTLPTGRQWLNCALIGGLMQGGCVGGIAIAQQSISSGLASVGIATVPVWVVLMIGLYTRKWPNKLEILGISFGMIGVILLEIQGGVSGASKGAIIIVVAAISWSLGSVLSQHLKLPKGPMAYAGEMLAGGTLVTIAGFARGERFHGMPDTAAWLGWGYLVLAGSLLAYSAYMYLLSNVRPSLATSYTLVTPGVAVVLGAWLLSEDIDVYTVLAVLTVLVAIWFIFKGKEAKSTTANGEEVRDS</sequence>
<dbReference type="PANTHER" id="PTHR32322:SF2">
    <property type="entry name" value="EAMA DOMAIN-CONTAINING PROTEIN"/>
    <property type="match status" value="1"/>
</dbReference>
<evidence type="ECO:0000313" key="9">
    <source>
        <dbReference type="Proteomes" id="UP000548476"/>
    </source>
</evidence>
<comment type="subcellular location">
    <subcellularLocation>
        <location evidence="1">Membrane</location>
        <topology evidence="1">Multi-pass membrane protein</topology>
    </subcellularLocation>
</comment>
<protein>
    <submittedName>
        <fullName evidence="8">Drug/metabolite transporter (DMT)-like permease</fullName>
    </submittedName>
</protein>
<accession>A0A841FZF0</accession>
<reference evidence="8 9" key="1">
    <citation type="submission" date="2020-08" db="EMBL/GenBank/DDBJ databases">
        <title>Genomic Encyclopedia of Type Strains, Phase IV (KMG-IV): sequencing the most valuable type-strain genomes for metagenomic binning, comparative biology and taxonomic classification.</title>
        <authorList>
            <person name="Goeker M."/>
        </authorList>
    </citation>
    <scope>NUCLEOTIDE SEQUENCE [LARGE SCALE GENOMIC DNA]</scope>
    <source>
        <strain evidence="8 9">YIM 65646</strain>
    </source>
</reference>
<comment type="similarity">
    <text evidence="2">Belongs to the EamA transporter family.</text>
</comment>
<feature type="transmembrane region" description="Helical" evidence="6">
    <location>
        <begin position="274"/>
        <end position="291"/>
    </location>
</feature>
<name>A0A841FZF0_9ACTN</name>
<dbReference type="InterPro" id="IPR000620">
    <property type="entry name" value="EamA_dom"/>
</dbReference>
<feature type="transmembrane region" description="Helical" evidence="6">
    <location>
        <begin position="187"/>
        <end position="205"/>
    </location>
</feature>
<comment type="caution">
    <text evidence="8">The sequence shown here is derived from an EMBL/GenBank/DDBJ whole genome shotgun (WGS) entry which is preliminary data.</text>
</comment>
<dbReference type="SUPFAM" id="SSF103481">
    <property type="entry name" value="Multidrug resistance efflux transporter EmrE"/>
    <property type="match status" value="2"/>
</dbReference>
<evidence type="ECO:0000256" key="1">
    <source>
        <dbReference type="ARBA" id="ARBA00004141"/>
    </source>
</evidence>
<evidence type="ECO:0000256" key="5">
    <source>
        <dbReference type="ARBA" id="ARBA00023136"/>
    </source>
</evidence>
<feature type="domain" description="EamA" evidence="7">
    <location>
        <begin position="17"/>
        <end position="146"/>
    </location>
</feature>
<feature type="transmembrane region" description="Helical" evidence="6">
    <location>
        <begin position="249"/>
        <end position="268"/>
    </location>
</feature>
<keyword evidence="4 6" id="KW-1133">Transmembrane helix</keyword>
<keyword evidence="3 6" id="KW-0812">Transmembrane</keyword>
<feature type="transmembrane region" description="Helical" evidence="6">
    <location>
        <begin position="131"/>
        <end position="152"/>
    </location>
</feature>
<dbReference type="PANTHER" id="PTHR32322">
    <property type="entry name" value="INNER MEMBRANE TRANSPORTER"/>
    <property type="match status" value="1"/>
</dbReference>